<dbReference type="InterPro" id="IPR019953">
    <property type="entry name" value="OHR"/>
</dbReference>
<dbReference type="PANTHER" id="PTHR33797">
    <property type="entry name" value="ORGANIC HYDROPEROXIDE RESISTANCE PROTEIN-LIKE"/>
    <property type="match status" value="1"/>
</dbReference>
<dbReference type="InterPro" id="IPR036102">
    <property type="entry name" value="OsmC/Ohrsf"/>
</dbReference>
<evidence type="ECO:0000256" key="1">
    <source>
        <dbReference type="ARBA" id="ARBA00007378"/>
    </source>
</evidence>
<dbReference type="Gene3D" id="3.30.300.20">
    <property type="match status" value="1"/>
</dbReference>
<evidence type="ECO:0000313" key="3">
    <source>
        <dbReference type="Proteomes" id="UP000031774"/>
    </source>
</evidence>
<name>A0A0B5I514_9ACTN</name>
<gene>
    <name evidence="2" type="ORF">SVTN_27950</name>
</gene>
<dbReference type="NCBIfam" id="TIGR03561">
    <property type="entry name" value="organ_hyd_perox"/>
    <property type="match status" value="1"/>
</dbReference>
<evidence type="ECO:0000313" key="2">
    <source>
        <dbReference type="EMBL" id="AJF67651.1"/>
    </source>
</evidence>
<dbReference type="SUPFAM" id="SSF82784">
    <property type="entry name" value="OsmC-like"/>
    <property type="match status" value="1"/>
</dbReference>
<dbReference type="InterPro" id="IPR015946">
    <property type="entry name" value="KH_dom-like_a/b"/>
</dbReference>
<dbReference type="STRING" id="362257.SVTN_27950"/>
<dbReference type="PANTHER" id="PTHR33797:SF2">
    <property type="entry name" value="ORGANIC HYDROPEROXIDE RESISTANCE PROTEIN-LIKE"/>
    <property type="match status" value="1"/>
</dbReference>
<dbReference type="RefSeq" id="WP_041131587.1">
    <property type="nucleotide sequence ID" value="NZ_CP010407.1"/>
</dbReference>
<dbReference type="AlphaFoldDB" id="A0A0B5I514"/>
<dbReference type="GO" id="GO:0006979">
    <property type="term" value="P:response to oxidative stress"/>
    <property type="evidence" value="ECO:0007669"/>
    <property type="project" value="InterPro"/>
</dbReference>
<comment type="similarity">
    <text evidence="1">Belongs to the OsmC/Ohr family.</text>
</comment>
<organism evidence="2 3">
    <name type="scientific">Streptomyces vietnamensis</name>
    <dbReference type="NCBI Taxonomy" id="362257"/>
    <lineage>
        <taxon>Bacteria</taxon>
        <taxon>Bacillati</taxon>
        <taxon>Actinomycetota</taxon>
        <taxon>Actinomycetes</taxon>
        <taxon>Kitasatosporales</taxon>
        <taxon>Streptomycetaceae</taxon>
        <taxon>Streptomyces</taxon>
    </lineage>
</organism>
<sequence length="138" mass="14279">MAVVYTAEVASTGDGRNGAVRSSDGLLDLPLSSPKAVGGSGTATNPEQLFAAGYAACFHSALRVSARESRTVLTDDTVTAEVALHKEDTGFHLSVVLTVELPGLDAAEARRLADAAHGRCPYSKAIRGNVEVRIDLAG</sequence>
<dbReference type="KEGG" id="svt:SVTN_27950"/>
<accession>A0A0B5I514</accession>
<dbReference type="HOGENOM" id="CLU_106355_2_1_11"/>
<dbReference type="Gene3D" id="2.20.25.10">
    <property type="match status" value="1"/>
</dbReference>
<dbReference type="Pfam" id="PF02566">
    <property type="entry name" value="OsmC"/>
    <property type="match status" value="1"/>
</dbReference>
<keyword evidence="3" id="KW-1185">Reference proteome</keyword>
<reference evidence="2 3" key="1">
    <citation type="submission" date="2014-12" db="EMBL/GenBank/DDBJ databases">
        <title>Complete genome sequence of Streptomyces vietnamensis strain GIMV4.0001, a genetic manipulable producer of the benzoisochromanequinone antibiotic granaticin.</title>
        <authorList>
            <person name="Deng M.R."/>
            <person name="Guo J."/>
            <person name="Ma L.Y."/>
            <person name="Feng G.D."/>
            <person name="Mo C.Y."/>
            <person name="Zhu H.H."/>
        </authorList>
    </citation>
    <scope>NUCLEOTIDE SEQUENCE [LARGE SCALE GENOMIC DNA]</scope>
    <source>
        <strain evidence="3">GIMV4.0001</strain>
    </source>
</reference>
<dbReference type="InterPro" id="IPR003718">
    <property type="entry name" value="OsmC/Ohr_fam"/>
</dbReference>
<dbReference type="EMBL" id="CP010407">
    <property type="protein sequence ID" value="AJF67651.1"/>
    <property type="molecule type" value="Genomic_DNA"/>
</dbReference>
<proteinExistence type="inferred from homology"/>
<protein>
    <submittedName>
        <fullName evidence="2">Organic hydroperoxide resistance protein</fullName>
    </submittedName>
</protein>
<dbReference type="Proteomes" id="UP000031774">
    <property type="component" value="Chromosome"/>
</dbReference>